<keyword evidence="4" id="KW-1185">Reference proteome</keyword>
<dbReference type="Pfam" id="PF02201">
    <property type="entry name" value="SWIB"/>
    <property type="match status" value="1"/>
</dbReference>
<dbReference type="AlphaFoldDB" id="A0A7J6L155"/>
<protein>
    <recommendedName>
        <fullName evidence="2">DM2 domain-containing protein</fullName>
    </recommendedName>
</protein>
<dbReference type="CDD" id="cd10567">
    <property type="entry name" value="SWIB-MDM2_like"/>
    <property type="match status" value="1"/>
</dbReference>
<evidence type="ECO:0000256" key="1">
    <source>
        <dbReference type="SAM" id="MobiDB-lite"/>
    </source>
</evidence>
<comment type="caution">
    <text evidence="3">The sequence shown here is derived from an EMBL/GenBank/DDBJ whole genome shotgun (WGS) entry which is preliminary data.</text>
</comment>
<dbReference type="EMBL" id="JAAPAO010000846">
    <property type="protein sequence ID" value="KAF4653168.1"/>
    <property type="molecule type" value="Genomic_DNA"/>
</dbReference>
<accession>A0A7J6L155</accession>
<dbReference type="OrthoDB" id="442593at2759"/>
<dbReference type="PROSITE" id="PS51925">
    <property type="entry name" value="SWIB_MDM2"/>
    <property type="match status" value="1"/>
</dbReference>
<dbReference type="InterPro" id="IPR036885">
    <property type="entry name" value="SWIB_MDM2_dom_sf"/>
</dbReference>
<feature type="compositionally biased region" description="Basic residues" evidence="1">
    <location>
        <begin position="50"/>
        <end position="59"/>
    </location>
</feature>
<evidence type="ECO:0000313" key="3">
    <source>
        <dbReference type="EMBL" id="KAF4653168.1"/>
    </source>
</evidence>
<dbReference type="Proteomes" id="UP000591131">
    <property type="component" value="Unassembled WGS sequence"/>
</dbReference>
<dbReference type="SMART" id="SM00151">
    <property type="entry name" value="SWIB"/>
    <property type="match status" value="1"/>
</dbReference>
<proteinExistence type="predicted"/>
<dbReference type="InterPro" id="IPR003121">
    <property type="entry name" value="SWIB_MDM2_domain"/>
</dbReference>
<dbReference type="Gene3D" id="1.10.245.10">
    <property type="entry name" value="SWIB/MDM2 domain"/>
    <property type="match status" value="1"/>
</dbReference>
<feature type="region of interest" description="Disordered" evidence="1">
    <location>
        <begin position="35"/>
        <end position="68"/>
    </location>
</feature>
<feature type="compositionally biased region" description="Low complexity" evidence="1">
    <location>
        <begin position="35"/>
        <end position="44"/>
    </location>
</feature>
<evidence type="ECO:0000313" key="4">
    <source>
        <dbReference type="Proteomes" id="UP000591131"/>
    </source>
</evidence>
<organism evidence="3 4">
    <name type="scientific">Perkinsus chesapeaki</name>
    <name type="common">Clam parasite</name>
    <name type="synonym">Perkinsus andrewsi</name>
    <dbReference type="NCBI Taxonomy" id="330153"/>
    <lineage>
        <taxon>Eukaryota</taxon>
        <taxon>Sar</taxon>
        <taxon>Alveolata</taxon>
        <taxon>Perkinsozoa</taxon>
        <taxon>Perkinsea</taxon>
        <taxon>Perkinsida</taxon>
        <taxon>Perkinsidae</taxon>
        <taxon>Perkinsus</taxon>
    </lineage>
</organism>
<evidence type="ECO:0000259" key="2">
    <source>
        <dbReference type="PROSITE" id="PS51925"/>
    </source>
</evidence>
<dbReference type="PANTHER" id="PTHR13844">
    <property type="entry name" value="SWI/SNF-RELATED MATRIX-ASSOCIATED ACTIN-DEPENDENT REGULATOR OF CHROMATIN SUBFAMILY D"/>
    <property type="match status" value="1"/>
</dbReference>
<reference evidence="3 4" key="1">
    <citation type="submission" date="2020-04" db="EMBL/GenBank/DDBJ databases">
        <title>Perkinsus chesapeaki whole genome sequence.</title>
        <authorList>
            <person name="Bogema D.R."/>
        </authorList>
    </citation>
    <scope>NUCLEOTIDE SEQUENCE [LARGE SCALE GENOMIC DNA]</scope>
    <source>
        <strain evidence="3">ATCC PRA-425</strain>
    </source>
</reference>
<feature type="domain" description="DM2" evidence="2">
    <location>
        <begin position="69"/>
        <end position="156"/>
    </location>
</feature>
<sequence>MLASPFRQAFLRIGGCPNMGLVQMARFNAAAAAASSPVATTSASDEAKPKRTRRKKQHRTMKDGAHNTGLHQLCSLSPELSNIVGSPKASRVDVNKKVWGYINSHNLQDENDKRNIKPDAALVLDNTVSTFLGRVIPVPVVNMCAMQKYIQKHVTNINAS</sequence>
<dbReference type="InterPro" id="IPR019835">
    <property type="entry name" value="SWIB_domain"/>
</dbReference>
<gene>
    <name evidence="3" type="ORF">FOL47_010664</name>
</gene>
<name>A0A7J6L155_PERCH</name>
<dbReference type="SUPFAM" id="SSF47592">
    <property type="entry name" value="SWIB/MDM2 domain"/>
    <property type="match status" value="1"/>
</dbReference>